<organism evidence="3 4">
    <name type="scientific">Ancylostoma ceylanicum</name>
    <dbReference type="NCBI Taxonomy" id="53326"/>
    <lineage>
        <taxon>Eukaryota</taxon>
        <taxon>Metazoa</taxon>
        <taxon>Ecdysozoa</taxon>
        <taxon>Nematoda</taxon>
        <taxon>Chromadorea</taxon>
        <taxon>Rhabditida</taxon>
        <taxon>Rhabditina</taxon>
        <taxon>Rhabditomorpha</taxon>
        <taxon>Strongyloidea</taxon>
        <taxon>Ancylostomatidae</taxon>
        <taxon>Ancylostomatinae</taxon>
        <taxon>Ancylostoma</taxon>
    </lineage>
</organism>
<protein>
    <recommendedName>
        <fullName evidence="2">NUP210 C-terminal Ig-like domain-containing protein</fullName>
    </recommendedName>
</protein>
<dbReference type="InterPro" id="IPR027124">
    <property type="entry name" value="Swc5/CFDP1/2"/>
</dbReference>
<accession>A0A016W7W2</accession>
<evidence type="ECO:0000259" key="2">
    <source>
        <dbReference type="Pfam" id="PF22957"/>
    </source>
</evidence>
<feature type="domain" description="NUP210 C-terminal Ig-like" evidence="2">
    <location>
        <begin position="6"/>
        <end position="176"/>
    </location>
</feature>
<feature type="compositionally biased region" description="Basic and acidic residues" evidence="1">
    <location>
        <begin position="214"/>
        <end position="229"/>
    </location>
</feature>
<evidence type="ECO:0000256" key="1">
    <source>
        <dbReference type="SAM" id="MobiDB-lite"/>
    </source>
</evidence>
<dbReference type="CDD" id="cd09076">
    <property type="entry name" value="L1-EN"/>
    <property type="match status" value="1"/>
</dbReference>
<dbReference type="PANTHER" id="PTHR23227:SF83">
    <property type="entry name" value="ENDONUCLEASE_EXONUCLEASE_PHOSPHATASE DOMAIN-CONTAINING PROTEIN"/>
    <property type="match status" value="1"/>
</dbReference>
<dbReference type="InterPro" id="IPR055095">
    <property type="entry name" value="NUP210_Ig_C"/>
</dbReference>
<feature type="compositionally biased region" description="Polar residues" evidence="1">
    <location>
        <begin position="508"/>
        <end position="527"/>
    </location>
</feature>
<keyword evidence="4" id="KW-1185">Reference proteome</keyword>
<comment type="caution">
    <text evidence="3">The sequence shown here is derived from an EMBL/GenBank/DDBJ whole genome shotgun (WGS) entry which is preliminary data.</text>
</comment>
<dbReference type="EMBL" id="JARK01000601">
    <property type="protein sequence ID" value="EYC35681.1"/>
    <property type="molecule type" value="Genomic_DNA"/>
</dbReference>
<sequence>FSISPAQQLTFATSVPDFISDVEGTSFVFPVNIVANGTTSSHTAVVGCTEEQLTEMPSVQAPFECLASFADSKIGPAMNILRHQTPTMKSFEGTYACVVEHQEVGQVHLDIVRASQMDLTLVAKWSGDSQIRDASVDTIFHTAMRVMESEIQLSDMDQRSATLSIQVPAYQLRYVTASGCSGDIVTVTETRQPPGANVAANKFFVVKRQAQVDKPADGDHSHINKEGSICKRVKARRSPGSDLQEARPPPVAKKRGLPRDERPRPKTLVRVGTLNITTLTSKTREIADLMKRRTIRILCLQDPRWKGSKAIEIGDDIKLFYHGVETKKNGVAIAVDASLENHISSVTRVSDNIIFLRIATAEGFWTVVSVYAPQCGCTEMEKTTFYEELDDVIRSVPKSDYLTIGGDFNGHVGRDKTGFERMHGGRGFGSLNQDGERIIESAEAHDLAIASTFFTKKESQKVTYSSADRQGEMDHVLVWRTALKTVNNVKSIPGEEVAGQHRPVIADQSRNANSPVQIGLPNTESVV</sequence>
<dbReference type="AlphaFoldDB" id="A0A016W7W2"/>
<dbReference type="InterPro" id="IPR036691">
    <property type="entry name" value="Endo/exonu/phosph_ase_sf"/>
</dbReference>
<dbReference type="STRING" id="53326.A0A016W7W2"/>
<dbReference type="Pfam" id="PF22957">
    <property type="entry name" value="NUP210_Ig"/>
    <property type="match status" value="1"/>
</dbReference>
<dbReference type="OrthoDB" id="5827952at2759"/>
<reference evidence="4" key="1">
    <citation type="journal article" date="2015" name="Nat. Genet.">
        <title>The genome and transcriptome of the zoonotic hookworm Ancylostoma ceylanicum identify infection-specific gene families.</title>
        <authorList>
            <person name="Schwarz E.M."/>
            <person name="Hu Y."/>
            <person name="Antoshechkin I."/>
            <person name="Miller M.M."/>
            <person name="Sternberg P.W."/>
            <person name="Aroian R.V."/>
        </authorList>
    </citation>
    <scope>NUCLEOTIDE SEQUENCE</scope>
    <source>
        <strain evidence="4">HY135</strain>
    </source>
</reference>
<dbReference type="Gene3D" id="3.60.10.10">
    <property type="entry name" value="Endonuclease/exonuclease/phosphatase"/>
    <property type="match status" value="1"/>
</dbReference>
<evidence type="ECO:0000313" key="4">
    <source>
        <dbReference type="Proteomes" id="UP000024635"/>
    </source>
</evidence>
<name>A0A016W7W2_9BILA</name>
<proteinExistence type="predicted"/>
<gene>
    <name evidence="3" type="primary">Acey_s1001.g3350</name>
    <name evidence="3" type="ORF">Y032_1001g3350</name>
</gene>
<feature type="region of interest" description="Disordered" evidence="1">
    <location>
        <begin position="500"/>
        <end position="527"/>
    </location>
</feature>
<dbReference type="SUPFAM" id="SSF56219">
    <property type="entry name" value="DNase I-like"/>
    <property type="match status" value="1"/>
</dbReference>
<feature type="region of interest" description="Disordered" evidence="1">
    <location>
        <begin position="214"/>
        <end position="266"/>
    </location>
</feature>
<dbReference type="PANTHER" id="PTHR23227">
    <property type="entry name" value="BUCENTAUR RELATED"/>
    <property type="match status" value="1"/>
</dbReference>
<evidence type="ECO:0000313" key="3">
    <source>
        <dbReference type="EMBL" id="EYC35681.1"/>
    </source>
</evidence>
<dbReference type="Proteomes" id="UP000024635">
    <property type="component" value="Unassembled WGS sequence"/>
</dbReference>
<feature type="non-terminal residue" evidence="3">
    <location>
        <position position="1"/>
    </location>
</feature>